<dbReference type="AlphaFoldDB" id="F3GS30"/>
<evidence type="ECO:0000313" key="1">
    <source>
        <dbReference type="EMBL" id="EGH49883.1"/>
    </source>
</evidence>
<organism evidence="1 2">
    <name type="scientific">Pseudomonas syringae pv. pisi str. 1704B</name>
    <dbReference type="NCBI Taxonomy" id="629263"/>
    <lineage>
        <taxon>Bacteria</taxon>
        <taxon>Pseudomonadati</taxon>
        <taxon>Pseudomonadota</taxon>
        <taxon>Gammaproteobacteria</taxon>
        <taxon>Pseudomonadales</taxon>
        <taxon>Pseudomonadaceae</taxon>
        <taxon>Pseudomonas</taxon>
        <taxon>Pseudomonas syringae</taxon>
    </lineage>
</organism>
<accession>F3GS30</accession>
<sequence length="35" mass="3971">TSTYFFDYSKFLWAGGGGVSTLAGRCRGDRRRREP</sequence>
<feature type="non-terminal residue" evidence="1">
    <location>
        <position position="35"/>
    </location>
</feature>
<comment type="caution">
    <text evidence="1">The sequence shown here is derived from an EMBL/GenBank/DDBJ whole genome shotgun (WGS) entry which is preliminary data.</text>
</comment>
<evidence type="ECO:0000313" key="2">
    <source>
        <dbReference type="Proteomes" id="UP000004986"/>
    </source>
</evidence>
<name>F3GS30_PSESJ</name>
<dbReference type="Proteomes" id="UP000004986">
    <property type="component" value="Unassembled WGS sequence"/>
</dbReference>
<feature type="non-terminal residue" evidence="1">
    <location>
        <position position="1"/>
    </location>
</feature>
<keyword evidence="2" id="KW-1185">Reference proteome</keyword>
<gene>
    <name evidence="1" type="ORF">PSYPI_48757</name>
</gene>
<dbReference type="EMBL" id="AEAI01004854">
    <property type="protein sequence ID" value="EGH49883.1"/>
    <property type="molecule type" value="Genomic_DNA"/>
</dbReference>
<proteinExistence type="predicted"/>
<reference evidence="1 2" key="1">
    <citation type="journal article" date="2011" name="PLoS Pathog.">
        <title>Dynamic evolution of pathogenicity revealed by sequencing and comparative genomics of 19 Pseudomonas syringae isolates.</title>
        <authorList>
            <person name="Baltrus D.A."/>
            <person name="Nishimura M.T."/>
            <person name="Romanchuk A."/>
            <person name="Chang J.H."/>
            <person name="Mukhtar M.S."/>
            <person name="Cherkis K."/>
            <person name="Roach J."/>
            <person name="Grant S.R."/>
            <person name="Jones C.D."/>
            <person name="Dangl J.L."/>
        </authorList>
    </citation>
    <scope>NUCLEOTIDE SEQUENCE [LARGE SCALE GENOMIC DNA]</scope>
    <source>
        <strain evidence="1 2">1704B</strain>
    </source>
</reference>
<protein>
    <submittedName>
        <fullName evidence="1">Uncharacterized protein</fullName>
    </submittedName>
</protein>